<dbReference type="OrthoDB" id="2139606at2759"/>
<protein>
    <submittedName>
        <fullName evidence="3">Uncharacterized protein</fullName>
    </submittedName>
</protein>
<feature type="compositionally biased region" description="Basic and acidic residues" evidence="1">
    <location>
        <begin position="231"/>
        <end position="241"/>
    </location>
</feature>
<evidence type="ECO:0000313" key="3">
    <source>
        <dbReference type="EMBL" id="KZT54033.1"/>
    </source>
</evidence>
<gene>
    <name evidence="3" type="ORF">CALCODRAFT_511017</name>
</gene>
<organism evidence="3 4">
    <name type="scientific">Calocera cornea HHB12733</name>
    <dbReference type="NCBI Taxonomy" id="1353952"/>
    <lineage>
        <taxon>Eukaryota</taxon>
        <taxon>Fungi</taxon>
        <taxon>Dikarya</taxon>
        <taxon>Basidiomycota</taxon>
        <taxon>Agaricomycotina</taxon>
        <taxon>Dacrymycetes</taxon>
        <taxon>Dacrymycetales</taxon>
        <taxon>Dacrymycetaceae</taxon>
        <taxon>Calocera</taxon>
    </lineage>
</organism>
<feature type="compositionally biased region" description="Low complexity" evidence="1">
    <location>
        <begin position="242"/>
        <end position="255"/>
    </location>
</feature>
<feature type="compositionally biased region" description="Pro residues" evidence="1">
    <location>
        <begin position="1"/>
        <end position="12"/>
    </location>
</feature>
<dbReference type="AlphaFoldDB" id="A0A165E3P5"/>
<dbReference type="Proteomes" id="UP000076842">
    <property type="component" value="Unassembled WGS sequence"/>
</dbReference>
<dbReference type="Pfam" id="PF12326">
    <property type="entry name" value="EOS1"/>
    <property type="match status" value="1"/>
</dbReference>
<keyword evidence="4" id="KW-1185">Reference proteome</keyword>
<dbReference type="PANTHER" id="PTHR28147:SF1">
    <property type="entry name" value="N-GLYCOSYLATION PROTEIN EOS1"/>
    <property type="match status" value="1"/>
</dbReference>
<dbReference type="InParanoid" id="A0A165E3P5"/>
<name>A0A165E3P5_9BASI</name>
<feature type="transmembrane region" description="Helical" evidence="2">
    <location>
        <begin position="541"/>
        <end position="561"/>
    </location>
</feature>
<dbReference type="PANTHER" id="PTHR28147">
    <property type="entry name" value="N-GLYCOSYLATION PROTEIN EOS1"/>
    <property type="match status" value="1"/>
</dbReference>
<feature type="compositionally biased region" description="Low complexity" evidence="1">
    <location>
        <begin position="13"/>
        <end position="32"/>
    </location>
</feature>
<dbReference type="GO" id="GO:0005789">
    <property type="term" value="C:endoplasmic reticulum membrane"/>
    <property type="evidence" value="ECO:0007669"/>
    <property type="project" value="InterPro"/>
</dbReference>
<proteinExistence type="predicted"/>
<keyword evidence="2" id="KW-0812">Transmembrane</keyword>
<dbReference type="GO" id="GO:0006487">
    <property type="term" value="P:protein N-linked glycosylation"/>
    <property type="evidence" value="ECO:0007669"/>
    <property type="project" value="TreeGrafter"/>
</dbReference>
<dbReference type="EMBL" id="KV424023">
    <property type="protein sequence ID" value="KZT54033.1"/>
    <property type="molecule type" value="Genomic_DNA"/>
</dbReference>
<feature type="region of interest" description="Disordered" evidence="1">
    <location>
        <begin position="205"/>
        <end position="255"/>
    </location>
</feature>
<feature type="compositionally biased region" description="Polar residues" evidence="1">
    <location>
        <begin position="138"/>
        <end position="147"/>
    </location>
</feature>
<reference evidence="3 4" key="1">
    <citation type="journal article" date="2016" name="Mol. Biol. Evol.">
        <title>Comparative Genomics of Early-Diverging Mushroom-Forming Fungi Provides Insights into the Origins of Lignocellulose Decay Capabilities.</title>
        <authorList>
            <person name="Nagy L.G."/>
            <person name="Riley R."/>
            <person name="Tritt A."/>
            <person name="Adam C."/>
            <person name="Daum C."/>
            <person name="Floudas D."/>
            <person name="Sun H."/>
            <person name="Yadav J.S."/>
            <person name="Pangilinan J."/>
            <person name="Larsson K.H."/>
            <person name="Matsuura K."/>
            <person name="Barry K."/>
            <person name="Labutti K."/>
            <person name="Kuo R."/>
            <person name="Ohm R.A."/>
            <person name="Bhattacharya S.S."/>
            <person name="Shirouzu T."/>
            <person name="Yoshinaga Y."/>
            <person name="Martin F.M."/>
            <person name="Grigoriev I.V."/>
            <person name="Hibbett D.S."/>
        </authorList>
    </citation>
    <scope>NUCLEOTIDE SEQUENCE [LARGE SCALE GENOMIC DNA]</scope>
    <source>
        <strain evidence="3 4">HHB12733</strain>
    </source>
</reference>
<evidence type="ECO:0000256" key="1">
    <source>
        <dbReference type="SAM" id="MobiDB-lite"/>
    </source>
</evidence>
<feature type="region of interest" description="Disordered" evidence="1">
    <location>
        <begin position="1"/>
        <end position="190"/>
    </location>
</feature>
<feature type="compositionally biased region" description="Low complexity" evidence="1">
    <location>
        <begin position="46"/>
        <end position="69"/>
    </location>
</feature>
<dbReference type="InterPro" id="IPR021100">
    <property type="entry name" value="N-glycosylation_EOS1"/>
</dbReference>
<feature type="compositionally biased region" description="Acidic residues" evidence="1">
    <location>
        <begin position="219"/>
        <end position="230"/>
    </location>
</feature>
<feature type="compositionally biased region" description="Pro residues" evidence="1">
    <location>
        <begin position="83"/>
        <end position="95"/>
    </location>
</feature>
<dbReference type="STRING" id="1353952.A0A165E3P5"/>
<feature type="transmembrane region" description="Helical" evidence="2">
    <location>
        <begin position="367"/>
        <end position="392"/>
    </location>
</feature>
<sequence>MGDVLPLPPPSSSPVFAPFPGGSSPSSRSSPAQHPLLLLGDLAGTSRGCSSPSSPSRSRSHSSPDSPSPLYALPAFQSELMDPPGPGPSKPPIPISPRSRAALHPLTISPLPSPLTSPTLPRSALHPPPHGRQHSHSHSNTAAGSQHTPRRKTQSAWSSRSTSPSRAAAGGGGTDADALANRPRSKSTASLSAYFGSSPVAPYAVSSLGPGYGFQRLDDEQDDDDEETEREPDRDRDRERIFGSPGPSSFPVSSPLAAFPRVRSMTDMPSFGGSSTAVHPPLPPAYSRTPPATVLEGVVFPPEGRKDPRRAGEEVGLGLLNRTGRGGRRKLPVTVRSDTETETEPLQLPTARIPPPKTDKPPLARRLVPLFMFFCRGLSIVPAVLGTAWHLYLAYKIPWRWGRFGAGEEAAEVVGMGGMDHAIVSCWSIATGVWCYLLASGLLRRWLTYYSLFPTLIRQLSLQAICWSSTHLTIQVFGPSRPLTAWVVIGTTTSISHSVQIWVTSNIRLASKDERESRRWFAVGMGLDYWLGKRKIDWSKVVRQSVIPLFVLYFVTCWTMLLDRELLSR</sequence>
<feature type="region of interest" description="Disordered" evidence="1">
    <location>
        <begin position="335"/>
        <end position="359"/>
    </location>
</feature>
<evidence type="ECO:0000256" key="2">
    <source>
        <dbReference type="SAM" id="Phobius"/>
    </source>
</evidence>
<keyword evidence="2" id="KW-0472">Membrane</keyword>
<feature type="compositionally biased region" description="Low complexity" evidence="1">
    <location>
        <begin position="155"/>
        <end position="168"/>
    </location>
</feature>
<keyword evidence="2" id="KW-1133">Transmembrane helix</keyword>
<feature type="compositionally biased region" description="Low complexity" evidence="1">
    <location>
        <begin position="105"/>
        <end position="121"/>
    </location>
</feature>
<evidence type="ECO:0000313" key="4">
    <source>
        <dbReference type="Proteomes" id="UP000076842"/>
    </source>
</evidence>
<accession>A0A165E3P5</accession>
<dbReference type="GO" id="GO:0034599">
    <property type="term" value="P:cellular response to oxidative stress"/>
    <property type="evidence" value="ECO:0007669"/>
    <property type="project" value="InterPro"/>
</dbReference>